<evidence type="ECO:0000256" key="3">
    <source>
        <dbReference type="ARBA" id="ARBA00012071"/>
    </source>
</evidence>
<dbReference type="GO" id="GO:0005886">
    <property type="term" value="C:plasma membrane"/>
    <property type="evidence" value="ECO:0007669"/>
    <property type="project" value="TreeGrafter"/>
</dbReference>
<proteinExistence type="inferred from homology"/>
<keyword evidence="14" id="KW-1133">Transmembrane helix</keyword>
<keyword evidence="14" id="KW-0812">Transmembrane</keyword>
<evidence type="ECO:0000256" key="4">
    <source>
        <dbReference type="ARBA" id="ARBA00016436"/>
    </source>
</evidence>
<comment type="caution">
    <text evidence="15">The sequence shown here is derived from an EMBL/GenBank/DDBJ whole genome shotgun (WGS) entry which is preliminary data.</text>
</comment>
<dbReference type="HAMAP" id="MF_00409">
    <property type="entry name" value="LpxK"/>
    <property type="match status" value="1"/>
</dbReference>
<comment type="pathway">
    <text evidence="2 13">Glycolipid biosynthesis; lipid IV(A) biosynthesis; lipid IV(A) from (3R)-3-hydroxytetradecanoyl-[acyl-carrier-protein] and UDP-N-acetyl-alpha-D-glucosamine: step 6/6.</text>
</comment>
<dbReference type="Pfam" id="PF02606">
    <property type="entry name" value="LpxK"/>
    <property type="match status" value="1"/>
</dbReference>
<name>A0A3M6Q2Q5_9BURK</name>
<feature type="transmembrane region" description="Helical" evidence="14">
    <location>
        <begin position="21"/>
        <end position="42"/>
    </location>
</feature>
<dbReference type="EC" id="2.7.1.130" evidence="3 13"/>
<dbReference type="GO" id="GO:0009029">
    <property type="term" value="F:lipid-A 4'-kinase activity"/>
    <property type="evidence" value="ECO:0007669"/>
    <property type="project" value="UniProtKB-UniRule"/>
</dbReference>
<keyword evidence="8 13" id="KW-0547">Nucleotide-binding</keyword>
<keyword evidence="7 13" id="KW-0808">Transferase</keyword>
<keyword evidence="16" id="KW-1185">Reference proteome</keyword>
<keyword evidence="9 13" id="KW-0418">Kinase</keyword>
<evidence type="ECO:0000256" key="13">
    <source>
        <dbReference type="HAMAP-Rule" id="MF_00409"/>
    </source>
</evidence>
<sequence>MLRRWLERYWHQPAPGRGLTDIVLLSLAFLYGGIVKLRRWLYVNGFFESKSLPVPVVVVGNVVVGGAGKTPLIIALVQDLMRRGIRVGVVARGYGRSSRECLEVRIGSTAAEVGDEPLLIHLRTQVPIFVAKSRWEAGNALLSAYPSTEIIICDDGIQHLALRRDVQLCVFPPWGIGNGRLLPAGPLRESLQGAWTNTIDIVVQSVEGKNLQSLNQLTQEPVWEIRRDLSGIAHNALGQAIDLASLAVKDGPLIYAIAGIANPESFFSMLRARGVVLWGAIALKDHYDFAVKGLPKELHENSEDTVVLCTEKDAVKLWTLMPEAFAVPLEVSLSPAQVDCLLRLVNQRCVEG</sequence>
<dbReference type="GO" id="GO:0009244">
    <property type="term" value="P:lipopolysaccharide core region biosynthetic process"/>
    <property type="evidence" value="ECO:0007669"/>
    <property type="project" value="TreeGrafter"/>
</dbReference>
<dbReference type="PANTHER" id="PTHR42724">
    <property type="entry name" value="TETRAACYLDISACCHARIDE 4'-KINASE"/>
    <property type="match status" value="1"/>
</dbReference>
<protein>
    <recommendedName>
        <fullName evidence="4 13">Tetraacyldisaccharide 4'-kinase</fullName>
        <ecNumber evidence="3 13">2.7.1.130</ecNumber>
    </recommendedName>
    <alternativeName>
        <fullName evidence="12 13">Lipid A 4'-kinase</fullName>
    </alternativeName>
</protein>
<evidence type="ECO:0000256" key="12">
    <source>
        <dbReference type="ARBA" id="ARBA00029757"/>
    </source>
</evidence>
<reference evidence="15 16" key="1">
    <citation type="submission" date="2018-10" db="EMBL/GenBank/DDBJ databases">
        <title>Comamonadaceae CDC group NO-1 genome sequencing and assembly.</title>
        <authorList>
            <person name="Bernier A.-M."/>
            <person name="Bernard K."/>
        </authorList>
    </citation>
    <scope>NUCLEOTIDE SEQUENCE [LARGE SCALE GENOMIC DNA]</scope>
    <source>
        <strain evidence="15 16">NML161473</strain>
    </source>
</reference>
<evidence type="ECO:0000256" key="2">
    <source>
        <dbReference type="ARBA" id="ARBA00004870"/>
    </source>
</evidence>
<dbReference type="GO" id="GO:0009245">
    <property type="term" value="P:lipid A biosynthetic process"/>
    <property type="evidence" value="ECO:0007669"/>
    <property type="project" value="UniProtKB-UniRule"/>
</dbReference>
<evidence type="ECO:0000256" key="6">
    <source>
        <dbReference type="ARBA" id="ARBA00022556"/>
    </source>
</evidence>
<dbReference type="UniPathway" id="UPA00359">
    <property type="reaction ID" value="UER00482"/>
</dbReference>
<evidence type="ECO:0000256" key="14">
    <source>
        <dbReference type="SAM" id="Phobius"/>
    </source>
</evidence>
<comment type="similarity">
    <text evidence="13">Belongs to the LpxK family.</text>
</comment>
<evidence type="ECO:0000256" key="7">
    <source>
        <dbReference type="ARBA" id="ARBA00022679"/>
    </source>
</evidence>
<dbReference type="NCBIfam" id="TIGR00682">
    <property type="entry name" value="lpxK"/>
    <property type="match status" value="1"/>
</dbReference>
<feature type="transmembrane region" description="Helical" evidence="14">
    <location>
        <begin position="54"/>
        <end position="77"/>
    </location>
</feature>
<evidence type="ECO:0000313" key="16">
    <source>
        <dbReference type="Proteomes" id="UP000267035"/>
    </source>
</evidence>
<keyword evidence="11 13" id="KW-0443">Lipid metabolism</keyword>
<evidence type="ECO:0000256" key="5">
    <source>
        <dbReference type="ARBA" id="ARBA00022516"/>
    </source>
</evidence>
<keyword evidence="14" id="KW-0472">Membrane</keyword>
<evidence type="ECO:0000256" key="10">
    <source>
        <dbReference type="ARBA" id="ARBA00022840"/>
    </source>
</evidence>
<evidence type="ECO:0000256" key="8">
    <source>
        <dbReference type="ARBA" id="ARBA00022741"/>
    </source>
</evidence>
<keyword evidence="5 13" id="KW-0444">Lipid biosynthesis</keyword>
<dbReference type="PANTHER" id="PTHR42724:SF1">
    <property type="entry name" value="TETRAACYLDISACCHARIDE 4'-KINASE, MITOCHONDRIAL-RELATED"/>
    <property type="match status" value="1"/>
</dbReference>
<evidence type="ECO:0000256" key="1">
    <source>
        <dbReference type="ARBA" id="ARBA00002274"/>
    </source>
</evidence>
<dbReference type="InterPro" id="IPR027417">
    <property type="entry name" value="P-loop_NTPase"/>
</dbReference>
<dbReference type="Proteomes" id="UP000267035">
    <property type="component" value="Unassembled WGS sequence"/>
</dbReference>
<dbReference type="SUPFAM" id="SSF52540">
    <property type="entry name" value="P-loop containing nucleoside triphosphate hydrolases"/>
    <property type="match status" value="1"/>
</dbReference>
<comment type="function">
    <text evidence="1 13">Transfers the gamma-phosphate of ATP to the 4'-position of a tetraacyldisaccharide 1-phosphate intermediate (termed DS-1-P) to form tetraacyldisaccharide 1,4'-bis-phosphate (lipid IVA).</text>
</comment>
<evidence type="ECO:0000313" key="15">
    <source>
        <dbReference type="EMBL" id="RMW96830.1"/>
    </source>
</evidence>
<feature type="binding site" evidence="13">
    <location>
        <begin position="63"/>
        <end position="70"/>
    </location>
    <ligand>
        <name>ATP</name>
        <dbReference type="ChEBI" id="CHEBI:30616"/>
    </ligand>
</feature>
<dbReference type="EMBL" id="RDQL01000017">
    <property type="protein sequence ID" value="RMW96830.1"/>
    <property type="molecule type" value="Genomic_DNA"/>
</dbReference>
<gene>
    <name evidence="13" type="primary">lpxK</name>
    <name evidence="15" type="ORF">EBQ25_10495</name>
</gene>
<dbReference type="AlphaFoldDB" id="A0A3M6Q2Q5"/>
<dbReference type="RefSeq" id="WP_122254478.1">
    <property type="nucleotide sequence ID" value="NZ_RDQL01000017.1"/>
</dbReference>
<keyword evidence="10 13" id="KW-0067">ATP-binding</keyword>
<evidence type="ECO:0000256" key="9">
    <source>
        <dbReference type="ARBA" id="ARBA00022777"/>
    </source>
</evidence>
<accession>A0A3M6Q2Q5</accession>
<organism evidence="15 16">
    <name type="scientific">Allofranklinella schreckenbergeri</name>
    <dbReference type="NCBI Taxonomy" id="1076744"/>
    <lineage>
        <taxon>Bacteria</taxon>
        <taxon>Pseudomonadati</taxon>
        <taxon>Pseudomonadota</taxon>
        <taxon>Betaproteobacteria</taxon>
        <taxon>Burkholderiales</taxon>
        <taxon>Comamonadaceae</taxon>
        <taxon>Allofranklinella</taxon>
    </lineage>
</organism>
<comment type="catalytic activity">
    <reaction evidence="13">
        <text>a lipid A disaccharide + ATP = a lipid IVA + ADP + H(+)</text>
        <dbReference type="Rhea" id="RHEA:67840"/>
        <dbReference type="ChEBI" id="CHEBI:15378"/>
        <dbReference type="ChEBI" id="CHEBI:30616"/>
        <dbReference type="ChEBI" id="CHEBI:176343"/>
        <dbReference type="ChEBI" id="CHEBI:176425"/>
        <dbReference type="ChEBI" id="CHEBI:456216"/>
        <dbReference type="EC" id="2.7.1.130"/>
    </reaction>
</comment>
<dbReference type="GO" id="GO:0005524">
    <property type="term" value="F:ATP binding"/>
    <property type="evidence" value="ECO:0007669"/>
    <property type="project" value="UniProtKB-UniRule"/>
</dbReference>
<evidence type="ECO:0000256" key="11">
    <source>
        <dbReference type="ARBA" id="ARBA00023098"/>
    </source>
</evidence>
<keyword evidence="6 13" id="KW-0441">Lipid A biosynthesis</keyword>
<dbReference type="InterPro" id="IPR003758">
    <property type="entry name" value="LpxK"/>
</dbReference>